<comment type="caution">
    <text evidence="7">The sequence shown here is derived from an EMBL/GenBank/DDBJ whole genome shotgun (WGS) entry which is preliminary data.</text>
</comment>
<evidence type="ECO:0000256" key="3">
    <source>
        <dbReference type="ARBA" id="ARBA00022833"/>
    </source>
</evidence>
<dbReference type="Gene3D" id="6.10.140.2220">
    <property type="match status" value="1"/>
</dbReference>
<organism evidence="7 8">
    <name type="scientific">Desmophyllum pertusum</name>
    <dbReference type="NCBI Taxonomy" id="174260"/>
    <lineage>
        <taxon>Eukaryota</taxon>
        <taxon>Metazoa</taxon>
        <taxon>Cnidaria</taxon>
        <taxon>Anthozoa</taxon>
        <taxon>Hexacorallia</taxon>
        <taxon>Scleractinia</taxon>
        <taxon>Caryophylliina</taxon>
        <taxon>Caryophylliidae</taxon>
        <taxon>Desmophyllum</taxon>
    </lineage>
</organism>
<gene>
    <name evidence="7" type="ORF">OS493_018728</name>
</gene>
<keyword evidence="3" id="KW-0862">Zinc</keyword>
<dbReference type="AlphaFoldDB" id="A0A9X0D309"/>
<dbReference type="EMBL" id="MU825883">
    <property type="protein sequence ID" value="KAJ7385035.1"/>
    <property type="molecule type" value="Genomic_DNA"/>
</dbReference>
<dbReference type="GO" id="GO:0008270">
    <property type="term" value="F:zinc ion binding"/>
    <property type="evidence" value="ECO:0007669"/>
    <property type="project" value="UniProtKB-KW"/>
</dbReference>
<dbReference type="PROSITE" id="PS50865">
    <property type="entry name" value="ZF_MYND_2"/>
    <property type="match status" value="1"/>
</dbReference>
<reference evidence="7" key="1">
    <citation type="submission" date="2023-01" db="EMBL/GenBank/DDBJ databases">
        <title>Genome assembly of the deep-sea coral Lophelia pertusa.</title>
        <authorList>
            <person name="Herrera S."/>
            <person name="Cordes E."/>
        </authorList>
    </citation>
    <scope>NUCLEOTIDE SEQUENCE</scope>
    <source>
        <strain evidence="7">USNM1676648</strain>
        <tissue evidence="7">Polyp</tissue>
    </source>
</reference>
<evidence type="ECO:0000256" key="4">
    <source>
        <dbReference type="PROSITE-ProRule" id="PRU00134"/>
    </source>
</evidence>
<keyword evidence="1" id="KW-0479">Metal-binding</keyword>
<evidence type="ECO:0000313" key="7">
    <source>
        <dbReference type="EMBL" id="KAJ7385035.1"/>
    </source>
</evidence>
<dbReference type="InterPro" id="IPR002893">
    <property type="entry name" value="Znf_MYND"/>
</dbReference>
<feature type="region of interest" description="Disordered" evidence="5">
    <location>
        <begin position="602"/>
        <end position="628"/>
    </location>
</feature>
<evidence type="ECO:0000256" key="2">
    <source>
        <dbReference type="ARBA" id="ARBA00022771"/>
    </source>
</evidence>
<sequence length="814" mass="90985">MAASSKKKDKNAEFSVETLSKSKHGVACVANIDVRGNVSIYAIFKRSTTKNSKPVFDFATILGYVGGEFRDGFCQANLKEGESVRFLQSHIATLEGKKIGMAFVPVEQVAALFVLPLHKKSVKKGFGFPDSDTANAFEYFKQVAHYCRHAAPEEFFRAKLRSLSGRDITKARDGITGDLKLWSIDDIELEFHKCPLPPDPPNYPSGGFMNYEELPGFLQQAGWVIQAYEEAETWKKTAAGKLTSSDNYERFSGMAKQQALWYIWKGNLEKAAVMVHSWRRLEDDWKKGNPLDAKNPAIDVIFNITHNDLSAECLYDGYRKPDARLIRGNKCDICLSSDVYVYELERTIRPSNVRTCVDEGGDAEFGSEEVRNNMAKLLFAIFKFGSNHDFETSATHCFKEALHTFLEHSFNNLYWRIKPTKAMTEAVEAEAVPGFVKGLSNKAKAELNVSTFSDLCAIVLKVAIMKHCASKLGEEQMKSLGDLFSSRLGLLVNELNRMIEEEETNENSTGAECAKTVGIDLLSKTLIPSVANEFQGKWTLLPEAKRQKILTTDSKALVKTCNETFEKVNKIYSRKKKSLLNQGVEDTTKQDDATLDNNSIYCNDKKSKSDGHPEASTEPKQDGENDLDIPNVCADDPCPCKDPKKFYRHFVAVLASDKNPVPFYKCAPTGDVIMNEEMCLDKDGKNVGLMVAFDFDHVNTSMNSIAKEKFSLCPRLAVLCKRVCHNIYPLIIMSLCQGFVELQKKDSSKIEVHSCPACGQKEAKPGEFKRCGGCKSVYYCGRKCQVQKGEEVGKLTQSAKHDHEGLRERIGIPS</sequence>
<accession>A0A9X0D309</accession>
<name>A0A9X0D309_9CNID</name>
<feature type="domain" description="MYND-type" evidence="6">
    <location>
        <begin position="755"/>
        <end position="805"/>
    </location>
</feature>
<protein>
    <recommendedName>
        <fullName evidence="6">MYND-type domain-containing protein</fullName>
    </recommendedName>
</protein>
<feature type="compositionally biased region" description="Basic and acidic residues" evidence="5">
    <location>
        <begin position="603"/>
        <end position="623"/>
    </location>
</feature>
<dbReference type="SUPFAM" id="SSF144232">
    <property type="entry name" value="HIT/MYND zinc finger-like"/>
    <property type="match status" value="1"/>
</dbReference>
<proteinExistence type="predicted"/>
<keyword evidence="2 4" id="KW-0863">Zinc-finger</keyword>
<evidence type="ECO:0000259" key="6">
    <source>
        <dbReference type="PROSITE" id="PS50865"/>
    </source>
</evidence>
<evidence type="ECO:0000313" key="8">
    <source>
        <dbReference type="Proteomes" id="UP001163046"/>
    </source>
</evidence>
<dbReference type="Pfam" id="PF01753">
    <property type="entry name" value="zf-MYND"/>
    <property type="match status" value="1"/>
</dbReference>
<keyword evidence="8" id="KW-1185">Reference proteome</keyword>
<evidence type="ECO:0000256" key="5">
    <source>
        <dbReference type="SAM" id="MobiDB-lite"/>
    </source>
</evidence>
<dbReference type="OrthoDB" id="6288363at2759"/>
<evidence type="ECO:0000256" key="1">
    <source>
        <dbReference type="ARBA" id="ARBA00022723"/>
    </source>
</evidence>
<dbReference type="Proteomes" id="UP001163046">
    <property type="component" value="Unassembled WGS sequence"/>
</dbReference>